<dbReference type="InterPro" id="IPR036084">
    <property type="entry name" value="Ser_inhib-like_sf"/>
</dbReference>
<dbReference type="CDD" id="cd19941">
    <property type="entry name" value="TIL"/>
    <property type="match status" value="1"/>
</dbReference>
<protein>
    <submittedName>
        <fullName evidence="4">Uncharacterized protein</fullName>
    </submittedName>
</protein>
<feature type="chain" id="PRO_5040136214" evidence="3">
    <location>
        <begin position="21"/>
        <end position="95"/>
    </location>
</feature>
<dbReference type="SUPFAM" id="SSF57567">
    <property type="entry name" value="Serine protease inhibitors"/>
    <property type="match status" value="1"/>
</dbReference>
<dbReference type="InterPro" id="IPR051368">
    <property type="entry name" value="SerProtInhib-TIL_Domain"/>
</dbReference>
<evidence type="ECO:0000256" key="2">
    <source>
        <dbReference type="ARBA" id="ARBA00023157"/>
    </source>
</evidence>
<gene>
    <name evidence="4" type="ORF">CAMP_LOCUS6203</name>
</gene>
<keyword evidence="1" id="KW-0722">Serine protease inhibitor</keyword>
<dbReference type="GO" id="GO:0004867">
    <property type="term" value="F:serine-type endopeptidase inhibitor activity"/>
    <property type="evidence" value="ECO:0007669"/>
    <property type="project" value="UniProtKB-KW"/>
</dbReference>
<dbReference type="PANTHER" id="PTHR23259">
    <property type="entry name" value="RIDDLE"/>
    <property type="match status" value="1"/>
</dbReference>
<evidence type="ECO:0000313" key="5">
    <source>
        <dbReference type="Proteomes" id="UP001152747"/>
    </source>
</evidence>
<keyword evidence="3" id="KW-0732">Signal</keyword>
<accession>A0A9P1IEB1</accession>
<dbReference type="Proteomes" id="UP001152747">
    <property type="component" value="Unassembled WGS sequence"/>
</dbReference>
<proteinExistence type="predicted"/>
<dbReference type="OrthoDB" id="5788972at2759"/>
<comment type="caution">
    <text evidence="4">The sequence shown here is derived from an EMBL/GenBank/DDBJ whole genome shotgun (WGS) entry which is preliminary data.</text>
</comment>
<name>A0A9P1IEB1_9PELO</name>
<evidence type="ECO:0000256" key="1">
    <source>
        <dbReference type="ARBA" id="ARBA00022900"/>
    </source>
</evidence>
<keyword evidence="2" id="KW-1015">Disulfide bond</keyword>
<evidence type="ECO:0000256" key="3">
    <source>
        <dbReference type="SAM" id="SignalP"/>
    </source>
</evidence>
<dbReference type="EMBL" id="CANHGI010000002">
    <property type="protein sequence ID" value="CAI5443566.1"/>
    <property type="molecule type" value="Genomic_DNA"/>
</dbReference>
<reference evidence="4" key="1">
    <citation type="submission" date="2022-11" db="EMBL/GenBank/DDBJ databases">
        <authorList>
            <person name="Kikuchi T."/>
        </authorList>
    </citation>
    <scope>NUCLEOTIDE SEQUENCE</scope>
    <source>
        <strain evidence="4">PS1010</strain>
    </source>
</reference>
<organism evidence="4 5">
    <name type="scientific">Caenorhabditis angaria</name>
    <dbReference type="NCBI Taxonomy" id="860376"/>
    <lineage>
        <taxon>Eukaryota</taxon>
        <taxon>Metazoa</taxon>
        <taxon>Ecdysozoa</taxon>
        <taxon>Nematoda</taxon>
        <taxon>Chromadorea</taxon>
        <taxon>Rhabditida</taxon>
        <taxon>Rhabditina</taxon>
        <taxon>Rhabditomorpha</taxon>
        <taxon>Rhabditoidea</taxon>
        <taxon>Rhabditidae</taxon>
        <taxon>Peloderinae</taxon>
        <taxon>Caenorhabditis</taxon>
    </lineage>
</organism>
<dbReference type="PANTHER" id="PTHR23259:SF82">
    <property type="entry name" value="SERINE PROTEASE INHIBITOR 1 PROTEIN"/>
    <property type="match status" value="1"/>
</dbReference>
<sequence length="95" mass="10655">MFQKISIFLLVVVLISNVLADMYDDDSGPISEDFDTQICGKNEVWMICSSCEQQCGSEPNMACPKVCQPARCQCPAHKGYKRDEQGNCVFCHVEK</sequence>
<keyword evidence="1" id="KW-0646">Protease inhibitor</keyword>
<dbReference type="Gene3D" id="2.10.25.10">
    <property type="entry name" value="Laminin"/>
    <property type="match status" value="1"/>
</dbReference>
<dbReference type="AlphaFoldDB" id="A0A9P1IEB1"/>
<feature type="signal peptide" evidence="3">
    <location>
        <begin position="1"/>
        <end position="20"/>
    </location>
</feature>
<evidence type="ECO:0000313" key="4">
    <source>
        <dbReference type="EMBL" id="CAI5443566.1"/>
    </source>
</evidence>
<keyword evidence="5" id="KW-1185">Reference proteome</keyword>